<dbReference type="Proteomes" id="UP000593564">
    <property type="component" value="Unassembled WGS sequence"/>
</dbReference>
<evidence type="ECO:0000256" key="9">
    <source>
        <dbReference type="ARBA" id="ARBA00023303"/>
    </source>
</evidence>
<keyword evidence="3" id="KW-0813">Transport</keyword>
<keyword evidence="9" id="KW-0407">Ion channel</keyword>
<name>A0A7J7GGF1_CAMSI</name>
<dbReference type="GO" id="GO:0005886">
    <property type="term" value="C:plasma membrane"/>
    <property type="evidence" value="ECO:0007669"/>
    <property type="project" value="TreeGrafter"/>
</dbReference>
<comment type="subcellular location">
    <subcellularLocation>
        <location evidence="1">Membrane</location>
        <topology evidence="1">Multi-pass membrane protein</topology>
    </subcellularLocation>
</comment>
<evidence type="ECO:0000256" key="6">
    <source>
        <dbReference type="ARBA" id="ARBA00022989"/>
    </source>
</evidence>
<evidence type="ECO:0000256" key="3">
    <source>
        <dbReference type="ARBA" id="ARBA00022448"/>
    </source>
</evidence>
<feature type="transmembrane region" description="Helical" evidence="11">
    <location>
        <begin position="376"/>
        <end position="395"/>
    </location>
</feature>
<evidence type="ECO:0000256" key="8">
    <source>
        <dbReference type="ARBA" id="ARBA00023136"/>
    </source>
</evidence>
<dbReference type="GO" id="GO:0005227">
    <property type="term" value="F:calcium-activated cation channel activity"/>
    <property type="evidence" value="ECO:0007669"/>
    <property type="project" value="InterPro"/>
</dbReference>
<organism evidence="15 16">
    <name type="scientific">Camellia sinensis</name>
    <name type="common">Tea plant</name>
    <name type="synonym">Thea sinensis</name>
    <dbReference type="NCBI Taxonomy" id="4442"/>
    <lineage>
        <taxon>Eukaryota</taxon>
        <taxon>Viridiplantae</taxon>
        <taxon>Streptophyta</taxon>
        <taxon>Embryophyta</taxon>
        <taxon>Tracheophyta</taxon>
        <taxon>Spermatophyta</taxon>
        <taxon>Magnoliopsida</taxon>
        <taxon>eudicotyledons</taxon>
        <taxon>Gunneridae</taxon>
        <taxon>Pentapetalae</taxon>
        <taxon>asterids</taxon>
        <taxon>Ericales</taxon>
        <taxon>Theaceae</taxon>
        <taxon>Camellia</taxon>
    </lineage>
</organism>
<keyword evidence="5" id="KW-0106">Calcium</keyword>
<proteinExistence type="inferred from homology"/>
<keyword evidence="6 11" id="KW-1133">Transmembrane helix</keyword>
<feature type="transmembrane region" description="Helical" evidence="11">
    <location>
        <begin position="619"/>
        <end position="640"/>
    </location>
</feature>
<keyword evidence="7" id="KW-0406">Ion transport</keyword>
<feature type="transmembrane region" description="Helical" evidence="11">
    <location>
        <begin position="44"/>
        <end position="69"/>
    </location>
</feature>
<dbReference type="InterPro" id="IPR003864">
    <property type="entry name" value="CSC1/OSCA1-like_7TM"/>
</dbReference>
<evidence type="ECO:0000313" key="15">
    <source>
        <dbReference type="EMBL" id="KAF5939849.1"/>
    </source>
</evidence>
<evidence type="ECO:0000256" key="10">
    <source>
        <dbReference type="SAM" id="Coils"/>
    </source>
</evidence>
<dbReference type="InterPro" id="IPR032880">
    <property type="entry name" value="CSC1/OSCA1-like_N"/>
</dbReference>
<dbReference type="AlphaFoldDB" id="A0A7J7GGF1"/>
<feature type="domain" description="CSC1/OSCA1-like cytosolic" evidence="14">
    <location>
        <begin position="224"/>
        <end position="362"/>
    </location>
</feature>
<dbReference type="InterPro" id="IPR045122">
    <property type="entry name" value="Csc1-like"/>
</dbReference>
<evidence type="ECO:0000256" key="11">
    <source>
        <dbReference type="SAM" id="Phobius"/>
    </source>
</evidence>
<sequence>MFKITSLPNRFLHPVTQKPEPGAGRENFMRFLHRDFDVPSGKMIVSALLTSVGINFGLCILFFTLYSVLRKQPGNYDVFIPRLLADGMSHQRTGFNLERLLPTPGWVRRAWKPSEEELLASSGLDAVVFMRIVIFWFASFESILWCWDYWVNCSGNQLENVDFANLTNDSLDVFSISNVNNGSKRNMDIYLQRELLIFIRQNLSHINLPFWFIVVPVSAGISVSDTVESFFTEFHPSTYLSHMVIRRTNKLQNLINDMKKQYERLIRLRTESNQPKFEHDGCCGLFRHKVNLVDQYEKKLEDLEENLRLGAIRGFIGRGIRAAFVSFKSRYGAAIALHMQQSNNPTQWVTEQAPEPRDVYWPFFSSTFMGRWISKLVVIFAYFDLTVLFLIPVVFVQGLANLAQLEVWFPALESILSLSFVSEIVTGYLPSLILLIFIRLVPPVMRFLSTFQGYICTSEIEKSACEKVLWFTIWNVFFGNVLSGSVLNQISVLLEPKNIPATLAVTVPAQASFFIAYVVTSGWTSISTELFRLIPFIWSLMRKPCLKSPDDEFEVPGLPYHKDIPRLLFFGLLGITYFFLAPLILPFLLIYFCLAYIIYRNQLINVYEPKYETAGQFWPTVHNSMIFSLLLMHAIALGIFTLKKVSLASTLLVPLPILTLLFNAYCRKRFLPIFVAYSTEALLNKDREDHNDPTMAEFFNQMATAYQDPALLPIQFSTNSDSHSAPLLASAEIRDSERISDQSQ</sequence>
<evidence type="ECO:0000256" key="7">
    <source>
        <dbReference type="ARBA" id="ARBA00023065"/>
    </source>
</evidence>
<keyword evidence="8 11" id="KW-0472">Membrane</keyword>
<gene>
    <name evidence="15" type="ORF">HYC85_021016</name>
</gene>
<dbReference type="PANTHER" id="PTHR13018">
    <property type="entry name" value="PROBABLE MEMBRANE PROTEIN DUF221-RELATED"/>
    <property type="match status" value="1"/>
</dbReference>
<evidence type="ECO:0000313" key="16">
    <source>
        <dbReference type="Proteomes" id="UP000593564"/>
    </source>
</evidence>
<keyword evidence="10" id="KW-0175">Coiled coil</keyword>
<dbReference type="InterPro" id="IPR027815">
    <property type="entry name" value="CSC1/OSCA1-like_cyt"/>
</dbReference>
<evidence type="ECO:0000256" key="2">
    <source>
        <dbReference type="ARBA" id="ARBA00007779"/>
    </source>
</evidence>
<keyword evidence="4 11" id="KW-0812">Transmembrane</keyword>
<feature type="transmembrane region" description="Helical" evidence="11">
    <location>
        <begin position="415"/>
        <end position="438"/>
    </location>
</feature>
<evidence type="ECO:0008006" key="17">
    <source>
        <dbReference type="Google" id="ProtNLM"/>
    </source>
</evidence>
<dbReference type="Pfam" id="PF14703">
    <property type="entry name" value="PHM7_cyt"/>
    <property type="match status" value="1"/>
</dbReference>
<feature type="domain" description="CSC1/OSCA1-like 7TM region" evidence="12">
    <location>
        <begin position="375"/>
        <end position="640"/>
    </location>
</feature>
<accession>A0A7J7GGF1</accession>
<comment type="similarity">
    <text evidence="2">Belongs to the CSC1 (TC 1.A.17) family.</text>
</comment>
<dbReference type="Pfam" id="PF13967">
    <property type="entry name" value="RSN1_TM"/>
    <property type="match status" value="1"/>
</dbReference>
<dbReference type="EMBL" id="JACBKZ010000010">
    <property type="protein sequence ID" value="KAF5939849.1"/>
    <property type="molecule type" value="Genomic_DNA"/>
</dbReference>
<dbReference type="Pfam" id="PF02714">
    <property type="entry name" value="RSN1_7TM"/>
    <property type="match status" value="1"/>
</dbReference>
<comment type="caution">
    <text evidence="15">The sequence shown here is derived from an EMBL/GenBank/DDBJ whole genome shotgun (WGS) entry which is preliminary data.</text>
</comment>
<keyword evidence="16" id="KW-1185">Reference proteome</keyword>
<feature type="transmembrane region" description="Helical" evidence="11">
    <location>
        <begin position="567"/>
        <end position="599"/>
    </location>
</feature>
<evidence type="ECO:0000259" key="14">
    <source>
        <dbReference type="Pfam" id="PF14703"/>
    </source>
</evidence>
<evidence type="ECO:0000259" key="13">
    <source>
        <dbReference type="Pfam" id="PF13967"/>
    </source>
</evidence>
<protein>
    <recommendedName>
        <fullName evidence="17">CSC1/OSCA1-like 7TM region domain-containing protein</fullName>
    </recommendedName>
</protein>
<reference evidence="16" key="1">
    <citation type="journal article" date="2020" name="Nat. Commun.">
        <title>Genome assembly of wild tea tree DASZ reveals pedigree and selection history of tea varieties.</title>
        <authorList>
            <person name="Zhang W."/>
            <person name="Zhang Y."/>
            <person name="Qiu H."/>
            <person name="Guo Y."/>
            <person name="Wan H."/>
            <person name="Zhang X."/>
            <person name="Scossa F."/>
            <person name="Alseekh S."/>
            <person name="Zhang Q."/>
            <person name="Wang P."/>
            <person name="Xu L."/>
            <person name="Schmidt M.H."/>
            <person name="Jia X."/>
            <person name="Li D."/>
            <person name="Zhu A."/>
            <person name="Guo F."/>
            <person name="Chen W."/>
            <person name="Ni D."/>
            <person name="Usadel B."/>
            <person name="Fernie A.R."/>
            <person name="Wen W."/>
        </authorList>
    </citation>
    <scope>NUCLEOTIDE SEQUENCE [LARGE SCALE GENOMIC DNA]</scope>
    <source>
        <strain evidence="16">cv. G240</strain>
    </source>
</reference>
<dbReference type="PANTHER" id="PTHR13018:SF104">
    <property type="entry name" value="ERD (EARLY-RESPONSIVE TO DEHYDRATION STRESS) FAMILY PROTEIN"/>
    <property type="match status" value="1"/>
</dbReference>
<feature type="transmembrane region" description="Helical" evidence="11">
    <location>
        <begin position="514"/>
        <end position="534"/>
    </location>
</feature>
<feature type="transmembrane region" description="Helical" evidence="11">
    <location>
        <begin position="128"/>
        <end position="147"/>
    </location>
</feature>
<evidence type="ECO:0000256" key="1">
    <source>
        <dbReference type="ARBA" id="ARBA00004141"/>
    </source>
</evidence>
<feature type="domain" description="CSC1/OSCA1-like N-terminal transmembrane" evidence="13">
    <location>
        <begin position="47"/>
        <end position="185"/>
    </location>
</feature>
<feature type="transmembrane region" description="Helical" evidence="11">
    <location>
        <begin position="647"/>
        <end position="665"/>
    </location>
</feature>
<feature type="coiled-coil region" evidence="10">
    <location>
        <begin position="248"/>
        <end position="313"/>
    </location>
</feature>
<evidence type="ECO:0000256" key="4">
    <source>
        <dbReference type="ARBA" id="ARBA00022692"/>
    </source>
</evidence>
<reference evidence="15 16" key="2">
    <citation type="submission" date="2020-07" db="EMBL/GenBank/DDBJ databases">
        <title>Genome assembly of wild tea tree DASZ reveals pedigree and selection history of tea varieties.</title>
        <authorList>
            <person name="Zhang W."/>
        </authorList>
    </citation>
    <scope>NUCLEOTIDE SEQUENCE [LARGE SCALE GENOMIC DNA]</scope>
    <source>
        <strain evidence="16">cv. G240</strain>
        <tissue evidence="15">Leaf</tissue>
    </source>
</reference>
<evidence type="ECO:0000259" key="12">
    <source>
        <dbReference type="Pfam" id="PF02714"/>
    </source>
</evidence>
<evidence type="ECO:0000256" key="5">
    <source>
        <dbReference type="ARBA" id="ARBA00022837"/>
    </source>
</evidence>